<gene>
    <name evidence="2" type="ORF">PENTCL1PPCAC_3919</name>
    <name evidence="3" type="ORF">PENTCL1PPCAC_3920</name>
</gene>
<keyword evidence="4" id="KW-1185">Reference proteome</keyword>
<dbReference type="Proteomes" id="UP001432027">
    <property type="component" value="Unassembled WGS sequence"/>
</dbReference>
<sequence>LPRGLSTGSRPEHHLAAHWLHPNLSGTDDVVRCSTSIRPLRHLPAFQNIRVCSMTSRKNIATRRARRGRRRPEKLSLIL</sequence>
<feature type="region of interest" description="Disordered" evidence="1">
    <location>
        <begin position="60"/>
        <end position="79"/>
    </location>
</feature>
<feature type="non-terminal residue" evidence="3">
    <location>
        <position position="79"/>
    </location>
</feature>
<comment type="caution">
    <text evidence="3">The sequence shown here is derived from an EMBL/GenBank/DDBJ whole genome shotgun (WGS) entry which is preliminary data.</text>
</comment>
<evidence type="ECO:0000313" key="4">
    <source>
        <dbReference type="Proteomes" id="UP001432027"/>
    </source>
</evidence>
<evidence type="ECO:0000313" key="2">
    <source>
        <dbReference type="EMBL" id="GMS81744.1"/>
    </source>
</evidence>
<dbReference type="EMBL" id="BTSX01000001">
    <property type="protein sequence ID" value="GMS81744.1"/>
    <property type="molecule type" value="Genomic_DNA"/>
</dbReference>
<proteinExistence type="predicted"/>
<evidence type="ECO:0008006" key="5">
    <source>
        <dbReference type="Google" id="ProtNLM"/>
    </source>
</evidence>
<dbReference type="AlphaFoldDB" id="A0AAV5SH01"/>
<accession>A0AAV5SH01</accession>
<feature type="non-terminal residue" evidence="3">
    <location>
        <position position="1"/>
    </location>
</feature>
<protein>
    <recommendedName>
        <fullName evidence="5">Ribosomal protein</fullName>
    </recommendedName>
</protein>
<reference evidence="3" key="1">
    <citation type="submission" date="2023-10" db="EMBL/GenBank/DDBJ databases">
        <title>Genome assembly of Pristionchus species.</title>
        <authorList>
            <person name="Yoshida K."/>
            <person name="Sommer R.J."/>
        </authorList>
    </citation>
    <scope>NUCLEOTIDE SEQUENCE</scope>
    <source>
        <strain evidence="3">RS0144</strain>
    </source>
</reference>
<dbReference type="EMBL" id="BTSX01000001">
    <property type="protein sequence ID" value="GMS81745.1"/>
    <property type="molecule type" value="Genomic_DNA"/>
</dbReference>
<feature type="compositionally biased region" description="Basic residues" evidence="1">
    <location>
        <begin position="60"/>
        <end position="72"/>
    </location>
</feature>
<organism evidence="3 4">
    <name type="scientific">Pristionchus entomophagus</name>
    <dbReference type="NCBI Taxonomy" id="358040"/>
    <lineage>
        <taxon>Eukaryota</taxon>
        <taxon>Metazoa</taxon>
        <taxon>Ecdysozoa</taxon>
        <taxon>Nematoda</taxon>
        <taxon>Chromadorea</taxon>
        <taxon>Rhabditida</taxon>
        <taxon>Rhabditina</taxon>
        <taxon>Diplogasteromorpha</taxon>
        <taxon>Diplogasteroidea</taxon>
        <taxon>Neodiplogasteridae</taxon>
        <taxon>Pristionchus</taxon>
    </lineage>
</organism>
<evidence type="ECO:0000256" key="1">
    <source>
        <dbReference type="SAM" id="MobiDB-lite"/>
    </source>
</evidence>
<name>A0AAV5SH01_9BILA</name>
<evidence type="ECO:0000313" key="3">
    <source>
        <dbReference type="EMBL" id="GMS81745.1"/>
    </source>
</evidence>